<evidence type="ECO:0000313" key="2">
    <source>
        <dbReference type="Proteomes" id="UP001062901"/>
    </source>
</evidence>
<proteinExistence type="predicted"/>
<dbReference type="Proteomes" id="UP001062901">
    <property type="component" value="Unassembled WGS sequence"/>
</dbReference>
<dbReference type="Gene3D" id="3.20.20.70">
    <property type="entry name" value="Aldolase class I"/>
    <property type="match status" value="1"/>
</dbReference>
<dbReference type="EMBL" id="BAQD01000021">
    <property type="protein sequence ID" value="GBQ07098.1"/>
    <property type="molecule type" value="Genomic_DNA"/>
</dbReference>
<reference evidence="1" key="1">
    <citation type="submission" date="2013-04" db="EMBL/GenBank/DDBJ databases">
        <title>The genome sequencing project of 58 acetic acid bacteria.</title>
        <authorList>
            <person name="Okamoto-Kainuma A."/>
            <person name="Ishikawa M."/>
            <person name="Umino S."/>
            <person name="Koizumi Y."/>
            <person name="Shiwa Y."/>
            <person name="Yoshikawa H."/>
            <person name="Matsutani M."/>
            <person name="Matsushita K."/>
        </authorList>
    </citation>
    <scope>NUCLEOTIDE SEQUENCE</scope>
    <source>
        <strain evidence="1">DSM 15669</strain>
    </source>
</reference>
<accession>A0ABQ0NZ41</accession>
<sequence length="225" mass="25375">MLDEETFLVLGELGITDYQISFDGARDFHNVMRFINHPDRSFDKIWANVLLFNKLRKEGRLTKGKILLRLHLHAENHASLLELSALIKKHLDPAFFSVLLKNIAHLGGEHDHTFETVDHKSQTSAQRHRELTQILQDFQPTDPNEEGAGYVCYATMPNSFAIRSDGGLAKCTVALNSAKNQLGQLTKEGNFSFDEGTIVPWIRALQTLDKQIVACPLSFVEKYAA</sequence>
<protein>
    <submittedName>
        <fullName evidence="1">Uncharacterized protein</fullName>
    </submittedName>
</protein>
<comment type="caution">
    <text evidence="1">The sequence shown here is derived from an EMBL/GenBank/DDBJ whole genome shotgun (WGS) entry which is preliminary data.</text>
</comment>
<organism evidence="1 2">
    <name type="scientific">Saccharibacter floricola DSM 15669</name>
    <dbReference type="NCBI Taxonomy" id="1123227"/>
    <lineage>
        <taxon>Bacteria</taxon>
        <taxon>Pseudomonadati</taxon>
        <taxon>Pseudomonadota</taxon>
        <taxon>Alphaproteobacteria</taxon>
        <taxon>Acetobacterales</taxon>
        <taxon>Acetobacteraceae</taxon>
        <taxon>Saccharibacter</taxon>
    </lineage>
</organism>
<name>A0ABQ0NZ41_9PROT</name>
<gene>
    <name evidence="1" type="ORF">AA15669_1226</name>
</gene>
<dbReference type="InterPro" id="IPR013785">
    <property type="entry name" value="Aldolase_TIM"/>
</dbReference>
<dbReference type="InterPro" id="IPR058240">
    <property type="entry name" value="rSAM_sf"/>
</dbReference>
<evidence type="ECO:0000313" key="1">
    <source>
        <dbReference type="EMBL" id="GBQ07098.1"/>
    </source>
</evidence>
<keyword evidence="2" id="KW-1185">Reference proteome</keyword>
<dbReference type="SUPFAM" id="SSF102114">
    <property type="entry name" value="Radical SAM enzymes"/>
    <property type="match status" value="1"/>
</dbReference>
<dbReference type="RefSeq" id="WP_020684114.1">
    <property type="nucleotide sequence ID" value="NZ_BAQD01000021.1"/>
</dbReference>